<proteinExistence type="predicted"/>
<organism evidence="1 2">
    <name type="scientific">Trifolium medium</name>
    <dbReference type="NCBI Taxonomy" id="97028"/>
    <lineage>
        <taxon>Eukaryota</taxon>
        <taxon>Viridiplantae</taxon>
        <taxon>Streptophyta</taxon>
        <taxon>Embryophyta</taxon>
        <taxon>Tracheophyta</taxon>
        <taxon>Spermatophyta</taxon>
        <taxon>Magnoliopsida</taxon>
        <taxon>eudicotyledons</taxon>
        <taxon>Gunneridae</taxon>
        <taxon>Pentapetalae</taxon>
        <taxon>rosids</taxon>
        <taxon>fabids</taxon>
        <taxon>Fabales</taxon>
        <taxon>Fabaceae</taxon>
        <taxon>Papilionoideae</taxon>
        <taxon>50 kb inversion clade</taxon>
        <taxon>NPAAA clade</taxon>
        <taxon>Hologalegina</taxon>
        <taxon>IRL clade</taxon>
        <taxon>Trifolieae</taxon>
        <taxon>Trifolium</taxon>
    </lineage>
</organism>
<keyword evidence="2" id="KW-1185">Reference proteome</keyword>
<dbReference type="Proteomes" id="UP000265520">
    <property type="component" value="Unassembled WGS sequence"/>
</dbReference>
<dbReference type="AlphaFoldDB" id="A0A392U8C9"/>
<accession>A0A392U8C9</accession>
<name>A0A392U8C9_9FABA</name>
<reference evidence="1 2" key="1">
    <citation type="journal article" date="2018" name="Front. Plant Sci.">
        <title>Red Clover (Trifolium pratense) and Zigzag Clover (T. medium) - A Picture of Genomic Similarities and Differences.</title>
        <authorList>
            <person name="Dluhosova J."/>
            <person name="Istvanek J."/>
            <person name="Nedelnik J."/>
            <person name="Repkova J."/>
        </authorList>
    </citation>
    <scope>NUCLEOTIDE SEQUENCE [LARGE SCALE GENOMIC DNA]</scope>
    <source>
        <strain evidence="2">cv. 10/8</strain>
        <tissue evidence="1">Leaf</tissue>
    </source>
</reference>
<feature type="non-terminal residue" evidence="1">
    <location>
        <position position="1"/>
    </location>
</feature>
<comment type="caution">
    <text evidence="1">The sequence shown here is derived from an EMBL/GenBank/DDBJ whole genome shotgun (WGS) entry which is preliminary data.</text>
</comment>
<evidence type="ECO:0000313" key="1">
    <source>
        <dbReference type="EMBL" id="MCI69759.1"/>
    </source>
</evidence>
<protein>
    <submittedName>
        <fullName evidence="1">Uncharacterized protein</fullName>
    </submittedName>
</protein>
<sequence>VEVEIEFDLVVLVVVQKVVYVHE</sequence>
<dbReference type="EMBL" id="LXQA010762530">
    <property type="protein sequence ID" value="MCI69759.1"/>
    <property type="molecule type" value="Genomic_DNA"/>
</dbReference>
<evidence type="ECO:0000313" key="2">
    <source>
        <dbReference type="Proteomes" id="UP000265520"/>
    </source>
</evidence>